<sequence length="43" mass="5401">MNIQYVLPIDPDQRRTRKRIFLDEMERVIPWYDLIELITPYYS</sequence>
<feature type="non-terminal residue" evidence="1">
    <location>
        <position position="43"/>
    </location>
</feature>
<protein>
    <submittedName>
        <fullName evidence="1">IS5/IS1182 family transposase</fullName>
    </submittedName>
</protein>
<dbReference type="Proteomes" id="UP001364695">
    <property type="component" value="Unassembled WGS sequence"/>
</dbReference>
<comment type="caution">
    <text evidence="1">The sequence shown here is derived from an EMBL/GenBank/DDBJ whole genome shotgun (WGS) entry which is preliminary data.</text>
</comment>
<dbReference type="EMBL" id="JAWDIE010000019">
    <property type="protein sequence ID" value="MEJ7139106.1"/>
    <property type="molecule type" value="Genomic_DNA"/>
</dbReference>
<keyword evidence="2" id="KW-1185">Reference proteome</keyword>
<accession>A0ACC6P4H0</accession>
<organism evidence="1 2">
    <name type="scientific">Amphibiibacter pelophylacis</name>
    <dbReference type="NCBI Taxonomy" id="1799477"/>
    <lineage>
        <taxon>Bacteria</taxon>
        <taxon>Pseudomonadati</taxon>
        <taxon>Pseudomonadota</taxon>
        <taxon>Betaproteobacteria</taxon>
        <taxon>Burkholderiales</taxon>
        <taxon>Sphaerotilaceae</taxon>
        <taxon>Amphibiibacter</taxon>
    </lineage>
</organism>
<proteinExistence type="predicted"/>
<evidence type="ECO:0000313" key="2">
    <source>
        <dbReference type="Proteomes" id="UP001364695"/>
    </source>
</evidence>
<name>A0ACC6P4H0_9BURK</name>
<evidence type="ECO:0000313" key="1">
    <source>
        <dbReference type="EMBL" id="MEJ7139106.1"/>
    </source>
</evidence>
<gene>
    <name evidence="1" type="ORF">RV045_11805</name>
</gene>
<reference evidence="1" key="1">
    <citation type="submission" date="2023-10" db="EMBL/GenBank/DDBJ databases">
        <title>Amphibacter perezi, gen. nov., sp. nov. a novel taxa of the family Comamonadaceae, class Betaproteobacteria isolated from the skin microbiota of Pelophylax perezi from different populations.</title>
        <authorList>
            <person name="Costa S."/>
            <person name="Proenca D.N."/>
            <person name="Lopes I."/>
            <person name="Morais P.V."/>
        </authorList>
    </citation>
    <scope>NUCLEOTIDE SEQUENCE</scope>
    <source>
        <strain evidence="1">SL12-8</strain>
    </source>
</reference>